<evidence type="ECO:0000313" key="2">
    <source>
        <dbReference type="Proteomes" id="UP000198571"/>
    </source>
</evidence>
<organism evidence="1 2">
    <name type="scientific">Salipaludibacillus aurantiacus</name>
    <dbReference type="NCBI Taxonomy" id="1601833"/>
    <lineage>
        <taxon>Bacteria</taxon>
        <taxon>Bacillati</taxon>
        <taxon>Bacillota</taxon>
        <taxon>Bacilli</taxon>
        <taxon>Bacillales</taxon>
        <taxon>Bacillaceae</taxon>
    </lineage>
</organism>
<evidence type="ECO:0000313" key="1">
    <source>
        <dbReference type="EMBL" id="SER89914.1"/>
    </source>
</evidence>
<dbReference type="RefSeq" id="WP_093049537.1">
    <property type="nucleotide sequence ID" value="NZ_FOGT01000005.1"/>
</dbReference>
<keyword evidence="2" id="KW-1185">Reference proteome</keyword>
<gene>
    <name evidence="1" type="ORF">SAMN05518684_10526</name>
</gene>
<name>A0A1H9SYP2_9BACI</name>
<accession>A0A1H9SYP2</accession>
<dbReference type="AlphaFoldDB" id="A0A1H9SYP2"/>
<proteinExistence type="predicted"/>
<dbReference type="Proteomes" id="UP000198571">
    <property type="component" value="Unassembled WGS sequence"/>
</dbReference>
<reference evidence="2" key="1">
    <citation type="submission" date="2016-10" db="EMBL/GenBank/DDBJ databases">
        <authorList>
            <person name="Varghese N."/>
            <person name="Submissions S."/>
        </authorList>
    </citation>
    <scope>NUCLEOTIDE SEQUENCE [LARGE SCALE GENOMIC DNA]</scope>
    <source>
        <strain evidence="2">S9</strain>
    </source>
</reference>
<dbReference type="OrthoDB" id="2353056at2"/>
<protein>
    <recommendedName>
        <fullName evidence="3">DUF1499 domain-containing protein</fullName>
    </recommendedName>
</protein>
<dbReference type="EMBL" id="FOGT01000005">
    <property type="protein sequence ID" value="SER89914.1"/>
    <property type="molecule type" value="Genomic_DNA"/>
</dbReference>
<sequence>MGFKQTLKKIFSTSTETSEKHSNEDLQTHYYKSMKDKTIREVETMLRNRQGFDVASVSEEHGEIIVHVKHGKKAFLVATVIMVRPFRTAVDFSASTETMLFSDFGYSRKLIIELYKELDKRLQFVGTGLGDDLV</sequence>
<evidence type="ECO:0008006" key="3">
    <source>
        <dbReference type="Google" id="ProtNLM"/>
    </source>
</evidence>
<dbReference type="STRING" id="1601833.SAMN05518684_10526"/>